<dbReference type="OrthoDB" id="1493813at2"/>
<evidence type="ECO:0000259" key="1">
    <source>
        <dbReference type="PROSITE" id="PS51725"/>
    </source>
</evidence>
<dbReference type="PROSITE" id="PS51725">
    <property type="entry name" value="ABM"/>
    <property type="match status" value="1"/>
</dbReference>
<dbReference type="InParanoid" id="A0A1C4YAW6"/>
<dbReference type="EMBL" id="LT607413">
    <property type="protein sequence ID" value="SCF17869.1"/>
    <property type="molecule type" value="Genomic_DNA"/>
</dbReference>
<protein>
    <submittedName>
        <fullName evidence="2">Antibiotic biosynthesis monooxygenase</fullName>
    </submittedName>
</protein>
<dbReference type="InterPro" id="IPR011008">
    <property type="entry name" value="Dimeric_a/b-barrel"/>
</dbReference>
<keyword evidence="3" id="KW-1185">Reference proteome</keyword>
<proteinExistence type="predicted"/>
<dbReference type="InterPro" id="IPR007138">
    <property type="entry name" value="ABM_dom"/>
</dbReference>
<dbReference type="Proteomes" id="UP000198253">
    <property type="component" value="Chromosome I"/>
</dbReference>
<reference evidence="3" key="1">
    <citation type="submission" date="2016-06" db="EMBL/GenBank/DDBJ databases">
        <authorList>
            <person name="Varghese N."/>
            <person name="Submissions Spin"/>
        </authorList>
    </citation>
    <scope>NUCLEOTIDE SEQUENCE [LARGE SCALE GENOMIC DNA]</scope>
    <source>
        <strain evidence="3">DSM 43816</strain>
    </source>
</reference>
<sequence length="114" mass="12500">MSTTPQTVISTDADLVTLINMFTVAPGRQAELVEALDRTTRAFFATVPGFRSANVHASHDGTRVVNYAQWDSAAHFQAMLRMPEARPHLAEIGALVEQSDPKLYEVRSTHHGAP</sequence>
<feature type="domain" description="ABM" evidence="1">
    <location>
        <begin position="16"/>
        <end position="106"/>
    </location>
</feature>
<organism evidence="2 3">
    <name type="scientific">Micromonospora echinospora</name>
    <name type="common">Micromonospora purpurea</name>
    <dbReference type="NCBI Taxonomy" id="1877"/>
    <lineage>
        <taxon>Bacteria</taxon>
        <taxon>Bacillati</taxon>
        <taxon>Actinomycetota</taxon>
        <taxon>Actinomycetes</taxon>
        <taxon>Micromonosporales</taxon>
        <taxon>Micromonosporaceae</taxon>
        <taxon>Micromonospora</taxon>
    </lineage>
</organism>
<dbReference type="RefSeq" id="WP_088982794.1">
    <property type="nucleotide sequence ID" value="NZ_LT607413.1"/>
</dbReference>
<accession>A0A1C4YAW6</accession>
<evidence type="ECO:0000313" key="3">
    <source>
        <dbReference type="Proteomes" id="UP000198253"/>
    </source>
</evidence>
<evidence type="ECO:0000313" key="2">
    <source>
        <dbReference type="EMBL" id="SCF17869.1"/>
    </source>
</evidence>
<keyword evidence="2" id="KW-0560">Oxidoreductase</keyword>
<dbReference type="GO" id="GO:0004497">
    <property type="term" value="F:monooxygenase activity"/>
    <property type="evidence" value="ECO:0007669"/>
    <property type="project" value="UniProtKB-KW"/>
</dbReference>
<dbReference type="AlphaFoldDB" id="A0A1C4YAW6"/>
<gene>
    <name evidence="2" type="ORF">GA0070618_3768</name>
</gene>
<dbReference type="SUPFAM" id="SSF54909">
    <property type="entry name" value="Dimeric alpha+beta barrel"/>
    <property type="match status" value="1"/>
</dbReference>
<dbReference type="Gene3D" id="3.30.70.100">
    <property type="match status" value="1"/>
</dbReference>
<dbReference type="Pfam" id="PF03992">
    <property type="entry name" value="ABM"/>
    <property type="match status" value="1"/>
</dbReference>
<name>A0A1C4YAW6_MICEC</name>
<keyword evidence="2" id="KW-0503">Monooxygenase</keyword>